<proteinExistence type="predicted"/>
<feature type="compositionally biased region" description="Polar residues" evidence="1">
    <location>
        <begin position="316"/>
        <end position="333"/>
    </location>
</feature>
<evidence type="ECO:0000256" key="1">
    <source>
        <dbReference type="SAM" id="MobiDB-lite"/>
    </source>
</evidence>
<protein>
    <submittedName>
        <fullName evidence="2">Uncharacterized protein</fullName>
    </submittedName>
</protein>
<dbReference type="OrthoDB" id="10484300at2759"/>
<feature type="compositionally biased region" description="Basic and acidic residues" evidence="1">
    <location>
        <begin position="499"/>
        <end position="514"/>
    </location>
</feature>
<dbReference type="Proteomes" id="UP000244803">
    <property type="component" value="Chromosome 3"/>
</dbReference>
<gene>
    <name evidence="2" type="ORF">MACJ_002412</name>
</gene>
<organism evidence="2 3">
    <name type="scientific">Theileria orientalis</name>
    <dbReference type="NCBI Taxonomy" id="68886"/>
    <lineage>
        <taxon>Eukaryota</taxon>
        <taxon>Sar</taxon>
        <taxon>Alveolata</taxon>
        <taxon>Apicomplexa</taxon>
        <taxon>Aconoidasida</taxon>
        <taxon>Piroplasmida</taxon>
        <taxon>Theileriidae</taxon>
        <taxon>Theileria</taxon>
    </lineage>
</organism>
<feature type="region of interest" description="Disordered" evidence="1">
    <location>
        <begin position="316"/>
        <end position="519"/>
    </location>
</feature>
<reference evidence="2" key="1">
    <citation type="submission" date="2022-07" db="EMBL/GenBank/DDBJ databases">
        <title>Evaluation of T. orientalis genome assembly methods using nanopore sequencing and analysis of variation between genomes.</title>
        <authorList>
            <person name="Yam J."/>
            <person name="Micallef M.L."/>
            <person name="Liu M."/>
            <person name="Djordjevic S.P."/>
            <person name="Bogema D.R."/>
            <person name="Jenkins C."/>
        </authorList>
    </citation>
    <scope>NUCLEOTIDE SEQUENCE</scope>
    <source>
        <strain evidence="2">Fish Creek</strain>
    </source>
</reference>
<feature type="compositionally biased region" description="Basic and acidic residues" evidence="1">
    <location>
        <begin position="347"/>
        <end position="375"/>
    </location>
</feature>
<dbReference type="EMBL" id="CP056066">
    <property type="protein sequence ID" value="UKJ89165.1"/>
    <property type="molecule type" value="Genomic_DNA"/>
</dbReference>
<feature type="compositionally biased region" description="Polar residues" evidence="1">
    <location>
        <begin position="449"/>
        <end position="498"/>
    </location>
</feature>
<accession>A0A976M659</accession>
<evidence type="ECO:0000313" key="2">
    <source>
        <dbReference type="EMBL" id="UKJ89165.1"/>
    </source>
</evidence>
<evidence type="ECO:0000313" key="3">
    <source>
        <dbReference type="Proteomes" id="UP000244803"/>
    </source>
</evidence>
<name>A0A976M659_THEOR</name>
<feature type="compositionally biased region" description="Basic and acidic residues" evidence="1">
    <location>
        <begin position="384"/>
        <end position="396"/>
    </location>
</feature>
<feature type="compositionally biased region" description="Polar residues" evidence="1">
    <location>
        <begin position="418"/>
        <end position="442"/>
    </location>
</feature>
<sequence length="560" mass="62493">MGAGASNLYIYLGRKEGKLEMEGNYSVEITKEIYDPCTNYEKVSYEITYPQENKTGIWTYFAYYSVTLYTGTSYNDIGYYGFCYYYPGKEDILKGVDVYYPLMRPDLPVIVSFTTRNGTTYDCSYELLRQAGWDYPTNLERYAIKGDIRSNLAPEFRKLLKTLHFYAISEYNKDVEQVPKYPEDSEHRNYVDKAKRFHKVGFTSNCNKMHAILYTDRWFWKHKKLKMTGFDKINWNLYDGIQVYYSGDEPLLIECLNGCSDKTQFVRKNKDTDFCEVTVVYKTYQELESILEQLKKEFDKGDTSKFCTSHPSKITATLSSSDRSVTGASGTQDSSRRESVPKPSDGGQDRDGKTGREKDKKEDRDTEKEGRDGKSDTTGPSSDSKLEGAAKSEDSGPPHPAQHTGPGDNGDTLANGESRPTTGHQPTQEAQNETSPRAPSPQSGGGTSEPGSQSTHQESTSGDTGKSHNGVTHTSTDSTQTQKPEPQKTHGSTESSDGADSHTHESHQHERIIQNEEEEDGVCAPVVALGTISATIVSGSVLGAVGNYVHQVLSLIKWLT</sequence>
<dbReference type="AlphaFoldDB" id="A0A976M659"/>